<dbReference type="PANTHER" id="PTHR10513">
    <property type="entry name" value="DEOXYNUCLEOSIDE KINASE"/>
    <property type="match status" value="1"/>
</dbReference>
<keyword evidence="4" id="KW-0808">Transferase</keyword>
<dbReference type="InterPro" id="IPR050566">
    <property type="entry name" value="Deoxyribonucleoside_kinase"/>
</dbReference>
<keyword evidence="4" id="KW-0418">Kinase</keyword>
<gene>
    <name evidence="4" type="ORF">P0M35_00350</name>
</gene>
<feature type="binding site" evidence="2">
    <location>
        <begin position="11"/>
        <end position="19"/>
    </location>
    <ligand>
        <name>ATP</name>
        <dbReference type="ChEBI" id="CHEBI:30616"/>
    </ligand>
</feature>
<dbReference type="RefSeq" id="WP_321534350.1">
    <property type="nucleotide sequence ID" value="NZ_JARGDL010000001.1"/>
</dbReference>
<dbReference type="CDD" id="cd01673">
    <property type="entry name" value="dNK"/>
    <property type="match status" value="1"/>
</dbReference>
<dbReference type="PIRSF" id="PIRSF000705">
    <property type="entry name" value="DNK"/>
    <property type="match status" value="1"/>
</dbReference>
<dbReference type="PANTHER" id="PTHR10513:SF46">
    <property type="entry name" value="DEOXYGUANOSINE KINASE"/>
    <property type="match status" value="1"/>
</dbReference>
<dbReference type="InterPro" id="IPR031314">
    <property type="entry name" value="DNK_dom"/>
</dbReference>
<evidence type="ECO:0000313" key="5">
    <source>
        <dbReference type="Proteomes" id="UP001221302"/>
    </source>
</evidence>
<dbReference type="GO" id="GO:0005737">
    <property type="term" value="C:cytoplasm"/>
    <property type="evidence" value="ECO:0007669"/>
    <property type="project" value="TreeGrafter"/>
</dbReference>
<protein>
    <submittedName>
        <fullName evidence="4">Deoxynucleoside kinase</fullName>
    </submittedName>
</protein>
<evidence type="ECO:0000259" key="3">
    <source>
        <dbReference type="Pfam" id="PF01712"/>
    </source>
</evidence>
<dbReference type="AlphaFoldDB" id="A0AAE3P0I4"/>
<keyword evidence="5" id="KW-1185">Reference proteome</keyword>
<dbReference type="GO" id="GO:0005524">
    <property type="term" value="F:ATP binding"/>
    <property type="evidence" value="ECO:0007669"/>
    <property type="project" value="UniProtKB-KW"/>
</dbReference>
<accession>A0AAE3P0I4</accession>
<evidence type="ECO:0000256" key="1">
    <source>
        <dbReference type="PIRSR" id="PIRSR000705-1"/>
    </source>
</evidence>
<dbReference type="Proteomes" id="UP001221302">
    <property type="component" value="Unassembled WGS sequence"/>
</dbReference>
<proteinExistence type="predicted"/>
<dbReference type="Gene3D" id="3.40.50.300">
    <property type="entry name" value="P-loop containing nucleotide triphosphate hydrolases"/>
    <property type="match status" value="1"/>
</dbReference>
<dbReference type="InterPro" id="IPR027417">
    <property type="entry name" value="P-loop_NTPase"/>
</dbReference>
<feature type="domain" description="Deoxynucleoside kinase" evidence="3">
    <location>
        <begin position="7"/>
        <end position="197"/>
    </location>
</feature>
<reference evidence="4" key="1">
    <citation type="submission" date="2023-03" db="EMBL/GenBank/DDBJ databases">
        <title>Stygiobacter electus gen. nov., sp. nov., facultatively anaerobic thermotolerant bacterium of the class Ignavibacteria from a well of Yessentuki mineral water deposit.</title>
        <authorList>
            <person name="Podosokorskaya O.A."/>
            <person name="Elcheninov A.G."/>
            <person name="Petrova N.F."/>
            <person name="Zavarzina D.G."/>
            <person name="Kublanov I.V."/>
            <person name="Merkel A.Y."/>
        </authorList>
    </citation>
    <scope>NUCLEOTIDE SEQUENCE</scope>
    <source>
        <strain evidence="4">09-Me</strain>
    </source>
</reference>
<evidence type="ECO:0000313" key="4">
    <source>
        <dbReference type="EMBL" id="MDF1610585.1"/>
    </source>
</evidence>
<keyword evidence="2" id="KW-0067">ATP-binding</keyword>
<sequence>MSELRYIAIEGVIGAGKSSLAQLLADKLKASLILEEFEENPFLQKFYDDRKRYAFQTQMFFLINRYKQQQQLKQQDLFASITVSDYIFDKDKIFAYLNLSKEELKLYEAIFPLLERDIPKPDLVIFLQASIDRLIFNIKKRGRSFEKNLTRQYLVELSEAYNNFFFKYSNTPLLIVNTSDIDFVNNENDFNELYSHIFREDRGFIEYFNPKLRG</sequence>
<organism evidence="4 5">
    <name type="scientific">Stygiobacter electus</name>
    <dbReference type="NCBI Taxonomy" id="3032292"/>
    <lineage>
        <taxon>Bacteria</taxon>
        <taxon>Pseudomonadati</taxon>
        <taxon>Ignavibacteriota</taxon>
        <taxon>Ignavibacteria</taxon>
        <taxon>Ignavibacteriales</taxon>
        <taxon>Melioribacteraceae</taxon>
        <taxon>Stygiobacter</taxon>
    </lineage>
</organism>
<feature type="active site" description="Proton acceptor" evidence="1">
    <location>
        <position position="85"/>
    </location>
</feature>
<dbReference type="EMBL" id="JARGDL010000001">
    <property type="protein sequence ID" value="MDF1610585.1"/>
    <property type="molecule type" value="Genomic_DNA"/>
</dbReference>
<evidence type="ECO:0000256" key="2">
    <source>
        <dbReference type="PIRSR" id="PIRSR000705-3"/>
    </source>
</evidence>
<dbReference type="InterPro" id="IPR002624">
    <property type="entry name" value="DCK/DGK"/>
</dbReference>
<comment type="caution">
    <text evidence="4">The sequence shown here is derived from an EMBL/GenBank/DDBJ whole genome shotgun (WGS) entry which is preliminary data.</text>
</comment>
<dbReference type="SUPFAM" id="SSF52540">
    <property type="entry name" value="P-loop containing nucleoside triphosphate hydrolases"/>
    <property type="match status" value="1"/>
</dbReference>
<dbReference type="Pfam" id="PF01712">
    <property type="entry name" value="dNK"/>
    <property type="match status" value="1"/>
</dbReference>
<name>A0AAE3P0I4_9BACT</name>
<dbReference type="GO" id="GO:0019136">
    <property type="term" value="F:deoxynucleoside kinase activity"/>
    <property type="evidence" value="ECO:0007669"/>
    <property type="project" value="InterPro"/>
</dbReference>
<keyword evidence="2" id="KW-0547">Nucleotide-binding</keyword>